<dbReference type="Proteomes" id="UP001420932">
    <property type="component" value="Unassembled WGS sequence"/>
</dbReference>
<evidence type="ECO:0000313" key="2">
    <source>
        <dbReference type="Proteomes" id="UP001420932"/>
    </source>
</evidence>
<comment type="caution">
    <text evidence="1">The sequence shown here is derived from an EMBL/GenBank/DDBJ whole genome shotgun (WGS) entry which is preliminary data.</text>
</comment>
<proteinExistence type="predicted"/>
<dbReference type="AlphaFoldDB" id="A0AAP0KVQ2"/>
<sequence>MNMVRSLNLHYLNNSNKLKITFKNSSFEESENGRLYYDKINTKNYYLRKNLSFINET</sequence>
<gene>
    <name evidence="1" type="ORF">Syun_005938</name>
</gene>
<protein>
    <submittedName>
        <fullName evidence="1">Uncharacterized protein</fullName>
    </submittedName>
</protein>
<dbReference type="EMBL" id="JBBNAF010000003">
    <property type="protein sequence ID" value="KAK9159597.1"/>
    <property type="molecule type" value="Genomic_DNA"/>
</dbReference>
<accession>A0AAP0KVQ2</accession>
<reference evidence="1 2" key="1">
    <citation type="submission" date="2024-01" db="EMBL/GenBank/DDBJ databases">
        <title>Genome assemblies of Stephania.</title>
        <authorList>
            <person name="Yang L."/>
        </authorList>
    </citation>
    <scope>NUCLEOTIDE SEQUENCE [LARGE SCALE GENOMIC DNA]</scope>
    <source>
        <strain evidence="1">YNDBR</strain>
        <tissue evidence="1">Leaf</tissue>
    </source>
</reference>
<keyword evidence="2" id="KW-1185">Reference proteome</keyword>
<evidence type="ECO:0000313" key="1">
    <source>
        <dbReference type="EMBL" id="KAK9159597.1"/>
    </source>
</evidence>
<name>A0AAP0KVQ2_9MAGN</name>
<organism evidence="1 2">
    <name type="scientific">Stephania yunnanensis</name>
    <dbReference type="NCBI Taxonomy" id="152371"/>
    <lineage>
        <taxon>Eukaryota</taxon>
        <taxon>Viridiplantae</taxon>
        <taxon>Streptophyta</taxon>
        <taxon>Embryophyta</taxon>
        <taxon>Tracheophyta</taxon>
        <taxon>Spermatophyta</taxon>
        <taxon>Magnoliopsida</taxon>
        <taxon>Ranunculales</taxon>
        <taxon>Menispermaceae</taxon>
        <taxon>Menispermoideae</taxon>
        <taxon>Cissampelideae</taxon>
        <taxon>Stephania</taxon>
    </lineage>
</organism>